<feature type="non-terminal residue" evidence="1">
    <location>
        <position position="107"/>
    </location>
</feature>
<sequence>MKEYRIEMNLKVDDVKIPTINNPSVLGVPLNNCQQSVEAQKNLQIANLQHMVKVKEQCRYQAAPICTPGTSDTQSHKREALQKIVLRLVASRDLSKLFKIIFIYIYI</sequence>
<accession>W8C3V9</accession>
<reference evidence="1" key="2">
    <citation type="journal article" date="2014" name="BMC Genomics">
        <title>A genomic perspective to assessing quality of mass-reared SIT flies used in Mediterranean fruit fly (Ceratitis capitata) eradication in California.</title>
        <authorList>
            <person name="Calla B."/>
            <person name="Hall B."/>
            <person name="Hou S."/>
            <person name="Geib S.M."/>
        </authorList>
    </citation>
    <scope>NUCLEOTIDE SEQUENCE</scope>
</reference>
<dbReference type="EMBL" id="GAMC01009946">
    <property type="protein sequence ID" value="JAB96609.1"/>
    <property type="molecule type" value="mRNA"/>
</dbReference>
<protein>
    <submittedName>
        <fullName evidence="1">Uncharacterized protein</fullName>
    </submittedName>
</protein>
<evidence type="ECO:0000313" key="1">
    <source>
        <dbReference type="EMBL" id="JAB96609.1"/>
    </source>
</evidence>
<organism evidence="1">
    <name type="scientific">Ceratitis capitata</name>
    <name type="common">Mediterranean fruit fly</name>
    <name type="synonym">Tephritis capitata</name>
    <dbReference type="NCBI Taxonomy" id="7213"/>
    <lineage>
        <taxon>Eukaryota</taxon>
        <taxon>Metazoa</taxon>
        <taxon>Ecdysozoa</taxon>
        <taxon>Arthropoda</taxon>
        <taxon>Hexapoda</taxon>
        <taxon>Insecta</taxon>
        <taxon>Pterygota</taxon>
        <taxon>Neoptera</taxon>
        <taxon>Endopterygota</taxon>
        <taxon>Diptera</taxon>
        <taxon>Brachycera</taxon>
        <taxon>Muscomorpha</taxon>
        <taxon>Tephritoidea</taxon>
        <taxon>Tephritidae</taxon>
        <taxon>Ceratitis</taxon>
        <taxon>Ceratitis</taxon>
    </lineage>
</organism>
<reference evidence="1" key="1">
    <citation type="submission" date="2013-07" db="EMBL/GenBank/DDBJ databases">
        <authorList>
            <person name="Geib S."/>
        </authorList>
    </citation>
    <scope>NUCLEOTIDE SEQUENCE</scope>
</reference>
<proteinExistence type="evidence at transcript level"/>
<name>W8C3V9_CERCA</name>
<dbReference type="AlphaFoldDB" id="W8C3V9"/>